<proteinExistence type="predicted"/>
<dbReference type="PROSITE" id="PS51257">
    <property type="entry name" value="PROKAR_LIPOPROTEIN"/>
    <property type="match status" value="1"/>
</dbReference>
<evidence type="ECO:0000256" key="1">
    <source>
        <dbReference type="SAM" id="Coils"/>
    </source>
</evidence>
<accession>A0A0K1PC67</accession>
<reference evidence="3 4" key="1">
    <citation type="submission" date="2015-08" db="EMBL/GenBank/DDBJ databases">
        <authorList>
            <person name="Babu N.S."/>
            <person name="Beckwith C.J."/>
            <person name="Beseler K.G."/>
            <person name="Brison A."/>
            <person name="Carone J.V."/>
            <person name="Caskin T.P."/>
            <person name="Diamond M."/>
            <person name="Durham M.E."/>
            <person name="Foxe J.M."/>
            <person name="Go M."/>
            <person name="Henderson B.A."/>
            <person name="Jones I.B."/>
            <person name="McGettigan J.A."/>
            <person name="Micheletti S.J."/>
            <person name="Nasrallah M.E."/>
            <person name="Ortiz D."/>
            <person name="Piller C.R."/>
            <person name="Privatt S.R."/>
            <person name="Schneider S.L."/>
            <person name="Sharp S."/>
            <person name="Smith T.C."/>
            <person name="Stanton J.D."/>
            <person name="Ullery H.E."/>
            <person name="Wilson R.J."/>
            <person name="Serrano M.G."/>
            <person name="Buck G."/>
            <person name="Lee V."/>
            <person name="Wang Y."/>
            <person name="Carvalho R."/>
            <person name="Voegtly L."/>
            <person name="Shi R."/>
            <person name="Duckworth R."/>
            <person name="Johnson A."/>
            <person name="Loviza R."/>
            <person name="Walstead R."/>
            <person name="Shah Z."/>
            <person name="Kiflezghi M."/>
            <person name="Wade K."/>
            <person name="Ball S.L."/>
            <person name="Bradley K.W."/>
            <person name="Asai D.J."/>
            <person name="Bowman C.A."/>
            <person name="Russell D.A."/>
            <person name="Pope W.H."/>
            <person name="Jacobs-Sera D."/>
            <person name="Hendrix R.W."/>
            <person name="Hatfull G.F."/>
        </authorList>
    </citation>
    <scope>NUCLEOTIDE SEQUENCE [LARGE SCALE GENOMIC DNA]</scope>
    <source>
        <strain evidence="3 4">DSM 27710</strain>
    </source>
</reference>
<name>A0A0K1PC67_9BACT</name>
<dbReference type="KEGG" id="vin:AKJ08_1393"/>
<evidence type="ECO:0000256" key="2">
    <source>
        <dbReference type="SAM" id="Phobius"/>
    </source>
</evidence>
<evidence type="ECO:0008006" key="5">
    <source>
        <dbReference type="Google" id="ProtNLM"/>
    </source>
</evidence>
<feature type="coiled-coil region" evidence="1">
    <location>
        <begin position="140"/>
        <end position="167"/>
    </location>
</feature>
<dbReference type="EMBL" id="CP012332">
    <property type="protein sequence ID" value="AKU91006.1"/>
    <property type="molecule type" value="Genomic_DNA"/>
</dbReference>
<sequence length="353" mass="38095">MRLRLGQLAPGGAHVGGLLVVFGLVAACVGSPPALPKSLKSLAPEWSRVLVGVGEAESFEDARRQAVVSIASQLRADVVARDHVVAQASREERTGVTEGFERIVQEIRVDTRFDHPDWIETTEVTERGSRVRVVCTLDRLRAASRLDAEIEEDLMELRTELDRSRSQAAVVPLSRSVERMRASRKSLVEKLALLATLRRLPAERPRELAALAAEEVRLEALRAQTILRICLEPVGGSARGAERLSASFGASLASRGLRVDACSGDADAGHRLQGRLQTRVFELSQPGGFPYFCTTHLVFQLIDPGTGEVELGGVEQGRKAGGHSPREACHASMDLLAARVARALGSDAPAEAK</sequence>
<organism evidence="3 4">
    <name type="scientific">Vulgatibacter incomptus</name>
    <dbReference type="NCBI Taxonomy" id="1391653"/>
    <lineage>
        <taxon>Bacteria</taxon>
        <taxon>Pseudomonadati</taxon>
        <taxon>Myxococcota</taxon>
        <taxon>Myxococcia</taxon>
        <taxon>Myxococcales</taxon>
        <taxon>Cystobacterineae</taxon>
        <taxon>Vulgatibacteraceae</taxon>
        <taxon>Vulgatibacter</taxon>
    </lineage>
</organism>
<keyword evidence="2" id="KW-0472">Membrane</keyword>
<dbReference type="Proteomes" id="UP000055590">
    <property type="component" value="Chromosome"/>
</dbReference>
<keyword evidence="2" id="KW-1133">Transmembrane helix</keyword>
<feature type="transmembrane region" description="Helical" evidence="2">
    <location>
        <begin position="12"/>
        <end position="35"/>
    </location>
</feature>
<keyword evidence="2" id="KW-0812">Transmembrane</keyword>
<gene>
    <name evidence="3" type="ORF">AKJ08_1393</name>
</gene>
<evidence type="ECO:0000313" key="3">
    <source>
        <dbReference type="EMBL" id="AKU91006.1"/>
    </source>
</evidence>
<protein>
    <recommendedName>
        <fullName evidence="5">LPP20 lipoprotein</fullName>
    </recommendedName>
</protein>
<dbReference type="AlphaFoldDB" id="A0A0K1PC67"/>
<evidence type="ECO:0000313" key="4">
    <source>
        <dbReference type="Proteomes" id="UP000055590"/>
    </source>
</evidence>
<keyword evidence="1" id="KW-0175">Coiled coil</keyword>
<keyword evidence="4" id="KW-1185">Reference proteome</keyword>
<dbReference type="RefSeq" id="WP_050725382.1">
    <property type="nucleotide sequence ID" value="NZ_CP012332.1"/>
</dbReference>